<gene>
    <name evidence="2" type="ORF">GCM10009839_17820</name>
</gene>
<dbReference type="EMBL" id="BAAAQN010000007">
    <property type="protein sequence ID" value="GAA2021310.1"/>
    <property type="molecule type" value="Genomic_DNA"/>
</dbReference>
<evidence type="ECO:0000256" key="1">
    <source>
        <dbReference type="SAM" id="MobiDB-lite"/>
    </source>
</evidence>
<dbReference type="Proteomes" id="UP001500751">
    <property type="component" value="Unassembled WGS sequence"/>
</dbReference>
<accession>A0ABN2TUD5</accession>
<evidence type="ECO:0000313" key="3">
    <source>
        <dbReference type="Proteomes" id="UP001500751"/>
    </source>
</evidence>
<reference evidence="3" key="1">
    <citation type="journal article" date="2019" name="Int. J. Syst. Evol. Microbiol.">
        <title>The Global Catalogue of Microorganisms (GCM) 10K type strain sequencing project: providing services to taxonomists for standard genome sequencing and annotation.</title>
        <authorList>
            <consortium name="The Broad Institute Genomics Platform"/>
            <consortium name="The Broad Institute Genome Sequencing Center for Infectious Disease"/>
            <person name="Wu L."/>
            <person name="Ma J."/>
        </authorList>
    </citation>
    <scope>NUCLEOTIDE SEQUENCE [LARGE SCALE GENOMIC DNA]</scope>
    <source>
        <strain evidence="3">JCM 16014</strain>
    </source>
</reference>
<sequence length="124" mass="12481">MRRQVGVDVGHANEGRTSPALSQDNLLPGDPSTRKVAVLAADGLDARQAASLVAALSDHGVSPVRRRAGAGGEGSVQALGQDAANTDGPAPPGLAHLRAHYTKRLKALTASGSVPAGEPSPTHV</sequence>
<feature type="compositionally biased region" description="Polar residues" evidence="1">
    <location>
        <begin position="15"/>
        <end position="25"/>
    </location>
</feature>
<keyword evidence="3" id="KW-1185">Reference proteome</keyword>
<name>A0ABN2TUD5_9ACTN</name>
<protein>
    <submittedName>
        <fullName evidence="2">Uncharacterized protein</fullName>
    </submittedName>
</protein>
<organism evidence="2 3">
    <name type="scientific">Catenulispora yoronensis</name>
    <dbReference type="NCBI Taxonomy" id="450799"/>
    <lineage>
        <taxon>Bacteria</taxon>
        <taxon>Bacillati</taxon>
        <taxon>Actinomycetota</taxon>
        <taxon>Actinomycetes</taxon>
        <taxon>Catenulisporales</taxon>
        <taxon>Catenulisporaceae</taxon>
        <taxon>Catenulispora</taxon>
    </lineage>
</organism>
<proteinExistence type="predicted"/>
<feature type="region of interest" description="Disordered" evidence="1">
    <location>
        <begin position="1"/>
        <end position="29"/>
    </location>
</feature>
<evidence type="ECO:0000313" key="2">
    <source>
        <dbReference type="EMBL" id="GAA2021310.1"/>
    </source>
</evidence>
<feature type="region of interest" description="Disordered" evidence="1">
    <location>
        <begin position="63"/>
        <end position="94"/>
    </location>
</feature>
<comment type="caution">
    <text evidence="2">The sequence shown here is derived from an EMBL/GenBank/DDBJ whole genome shotgun (WGS) entry which is preliminary data.</text>
</comment>